<keyword evidence="2" id="KW-1185">Reference proteome</keyword>
<organism evidence="1 2">
    <name type="scientific">Smallanthus sonchifolius</name>
    <dbReference type="NCBI Taxonomy" id="185202"/>
    <lineage>
        <taxon>Eukaryota</taxon>
        <taxon>Viridiplantae</taxon>
        <taxon>Streptophyta</taxon>
        <taxon>Embryophyta</taxon>
        <taxon>Tracheophyta</taxon>
        <taxon>Spermatophyta</taxon>
        <taxon>Magnoliopsida</taxon>
        <taxon>eudicotyledons</taxon>
        <taxon>Gunneridae</taxon>
        <taxon>Pentapetalae</taxon>
        <taxon>asterids</taxon>
        <taxon>campanulids</taxon>
        <taxon>Asterales</taxon>
        <taxon>Asteraceae</taxon>
        <taxon>Asteroideae</taxon>
        <taxon>Heliantheae alliance</taxon>
        <taxon>Millerieae</taxon>
        <taxon>Smallanthus</taxon>
    </lineage>
</organism>
<comment type="caution">
    <text evidence="1">The sequence shown here is derived from an EMBL/GenBank/DDBJ whole genome shotgun (WGS) entry which is preliminary data.</text>
</comment>
<name>A0ACB8YDW6_9ASTR</name>
<protein>
    <submittedName>
        <fullName evidence="1">Uncharacterized protein</fullName>
    </submittedName>
</protein>
<dbReference type="Proteomes" id="UP001056120">
    <property type="component" value="Linkage Group LG28"/>
</dbReference>
<evidence type="ECO:0000313" key="2">
    <source>
        <dbReference type="Proteomes" id="UP001056120"/>
    </source>
</evidence>
<reference evidence="2" key="1">
    <citation type="journal article" date="2022" name="Mol. Ecol. Resour.">
        <title>The genomes of chicory, endive, great burdock and yacon provide insights into Asteraceae palaeo-polyploidization history and plant inulin production.</title>
        <authorList>
            <person name="Fan W."/>
            <person name="Wang S."/>
            <person name="Wang H."/>
            <person name="Wang A."/>
            <person name="Jiang F."/>
            <person name="Liu H."/>
            <person name="Zhao H."/>
            <person name="Xu D."/>
            <person name="Zhang Y."/>
        </authorList>
    </citation>
    <scope>NUCLEOTIDE SEQUENCE [LARGE SCALE GENOMIC DNA]</scope>
    <source>
        <strain evidence="2">cv. Yunnan</strain>
    </source>
</reference>
<proteinExistence type="predicted"/>
<dbReference type="EMBL" id="CM042045">
    <property type="protein sequence ID" value="KAI3683308.1"/>
    <property type="molecule type" value="Genomic_DNA"/>
</dbReference>
<reference evidence="1 2" key="2">
    <citation type="journal article" date="2022" name="Mol. Ecol. Resour.">
        <title>The genomes of chicory, endive, great burdock and yacon provide insights into Asteraceae paleo-polyploidization history and plant inulin production.</title>
        <authorList>
            <person name="Fan W."/>
            <person name="Wang S."/>
            <person name="Wang H."/>
            <person name="Wang A."/>
            <person name="Jiang F."/>
            <person name="Liu H."/>
            <person name="Zhao H."/>
            <person name="Xu D."/>
            <person name="Zhang Y."/>
        </authorList>
    </citation>
    <scope>NUCLEOTIDE SEQUENCE [LARGE SCALE GENOMIC DNA]</scope>
    <source>
        <strain evidence="2">cv. Yunnan</strain>
        <tissue evidence="1">Leaves</tissue>
    </source>
</reference>
<evidence type="ECO:0000313" key="1">
    <source>
        <dbReference type="EMBL" id="KAI3683308.1"/>
    </source>
</evidence>
<gene>
    <name evidence="1" type="ORF">L1987_83811</name>
</gene>
<sequence length="123" mass="13397">MMAGWLLSNATFLHPISCFSLCNLGQTVFQVFFIAFTGRRCSCFSSFTLPPSSFRQCASGRAASVFLRLQSFTGERTELGFSPAAPHVGCALSPEIDYDSPLDGDVHGKVFEALNIFKGFQAI</sequence>
<accession>A0ACB8YDW6</accession>